<evidence type="ECO:0000256" key="1">
    <source>
        <dbReference type="ARBA" id="ARBA00001096"/>
    </source>
</evidence>
<proteinExistence type="inferred from homology"/>
<dbReference type="SUPFAM" id="SSF74650">
    <property type="entry name" value="Galactose mutarotase-like"/>
    <property type="match status" value="1"/>
</dbReference>
<dbReference type="Proteomes" id="UP000029444">
    <property type="component" value="Unassembled WGS sequence"/>
</dbReference>
<dbReference type="InterPro" id="IPR008183">
    <property type="entry name" value="Aldose_1/G6P_1-epimerase"/>
</dbReference>
<dbReference type="GO" id="GO:0005975">
    <property type="term" value="P:carbohydrate metabolic process"/>
    <property type="evidence" value="ECO:0007669"/>
    <property type="project" value="InterPro"/>
</dbReference>
<dbReference type="RefSeq" id="WP_035233610.1">
    <property type="nucleotide sequence ID" value="NZ_ARXV01000011.1"/>
</dbReference>
<dbReference type="STRING" id="1177154.Y5S_02631"/>
<keyword evidence="7" id="KW-1185">Reference proteome</keyword>
<evidence type="ECO:0000313" key="7">
    <source>
        <dbReference type="Proteomes" id="UP000029444"/>
    </source>
</evidence>
<gene>
    <name evidence="6" type="ORF">Y5S_02631</name>
</gene>
<comment type="similarity">
    <text evidence="2 4">Belongs to the glucose-6-phosphate 1-epimerase family.</text>
</comment>
<evidence type="ECO:0000313" key="6">
    <source>
        <dbReference type="EMBL" id="KGD64091.1"/>
    </source>
</evidence>
<evidence type="ECO:0000256" key="5">
    <source>
        <dbReference type="PIRSR" id="PIRSR016020-1"/>
    </source>
</evidence>
<reference evidence="6 7" key="1">
    <citation type="submission" date="2012-09" db="EMBL/GenBank/DDBJ databases">
        <title>Genome Sequence of alkane-degrading Bacterium Alcanivorax sp. 19-m-6.</title>
        <authorList>
            <person name="Lai Q."/>
            <person name="Shao Z."/>
        </authorList>
    </citation>
    <scope>NUCLEOTIDE SEQUENCE [LARGE SCALE GENOMIC DNA]</scope>
    <source>
        <strain evidence="6 7">19-m-6</strain>
    </source>
</reference>
<dbReference type="EMBL" id="ARXV01000011">
    <property type="protein sequence ID" value="KGD64091.1"/>
    <property type="molecule type" value="Genomic_DNA"/>
</dbReference>
<dbReference type="GO" id="GO:0047938">
    <property type="term" value="F:glucose-6-phosphate 1-epimerase activity"/>
    <property type="evidence" value="ECO:0007669"/>
    <property type="project" value="UniProtKB-UniRule"/>
</dbReference>
<dbReference type="PANTHER" id="PTHR11122">
    <property type="entry name" value="APOSPORY-ASSOCIATED PROTEIN C-RELATED"/>
    <property type="match status" value="1"/>
</dbReference>
<organism evidence="6 7">
    <name type="scientific">Alcanivorax nanhaiticus</name>
    <dbReference type="NCBI Taxonomy" id="1177154"/>
    <lineage>
        <taxon>Bacteria</taxon>
        <taxon>Pseudomonadati</taxon>
        <taxon>Pseudomonadota</taxon>
        <taxon>Gammaproteobacteria</taxon>
        <taxon>Oceanospirillales</taxon>
        <taxon>Alcanivoracaceae</taxon>
        <taxon>Alcanivorax</taxon>
    </lineage>
</organism>
<evidence type="ECO:0000256" key="3">
    <source>
        <dbReference type="ARBA" id="ARBA00023235"/>
    </source>
</evidence>
<dbReference type="InterPro" id="IPR025532">
    <property type="entry name" value="G6P_1-epimerase"/>
</dbReference>
<dbReference type="GO" id="GO:0030246">
    <property type="term" value="F:carbohydrate binding"/>
    <property type="evidence" value="ECO:0007669"/>
    <property type="project" value="UniProtKB-UniRule"/>
</dbReference>
<protein>
    <recommendedName>
        <fullName evidence="4">Putative glucose-6-phosphate 1-epimerase</fullName>
        <ecNumber evidence="4">5.1.3.15</ecNumber>
    </recommendedName>
</protein>
<feature type="active site" evidence="5">
    <location>
        <position position="164"/>
    </location>
</feature>
<name>A0A095SHM1_9GAMM</name>
<dbReference type="AlphaFoldDB" id="A0A095SHM1"/>
<dbReference type="PATRIC" id="fig|1177154.3.peg.2664"/>
<dbReference type="Pfam" id="PF01263">
    <property type="entry name" value="Aldose_epim"/>
    <property type="match status" value="1"/>
</dbReference>
<dbReference type="EC" id="5.1.3.15" evidence="4"/>
<comment type="catalytic activity">
    <reaction evidence="1">
        <text>alpha-D-glucose 6-phosphate = beta-D-glucose 6-phosphate</text>
        <dbReference type="Rhea" id="RHEA:16249"/>
        <dbReference type="ChEBI" id="CHEBI:58225"/>
        <dbReference type="ChEBI" id="CHEBI:58247"/>
        <dbReference type="EC" id="5.1.3.15"/>
    </reaction>
</comment>
<feature type="active site" evidence="5">
    <location>
        <position position="267"/>
    </location>
</feature>
<dbReference type="InterPro" id="IPR011013">
    <property type="entry name" value="Gal_mutarotase_sf_dom"/>
</dbReference>
<comment type="caution">
    <text evidence="6">The sequence shown here is derived from an EMBL/GenBank/DDBJ whole genome shotgun (WGS) entry which is preliminary data.</text>
</comment>
<accession>A0A095SHM1</accession>
<dbReference type="PANTHER" id="PTHR11122:SF13">
    <property type="entry name" value="GLUCOSE-6-PHOSPHATE 1-EPIMERASE"/>
    <property type="match status" value="1"/>
</dbReference>
<sequence>MTSSITQITRGELACWQVRHRGQTLVIAEQGGQVLEYRQDNEPPIIWLSEQAAYQKGAGVRGGVPVCWPWFGGLTFNPEAVQQQYAFSEPPAHGLVRTLPWVLIEQHQSNDRIELALQPDPAQQPGEFPDVQLTLRITLDTTLSITLQNHNRSDNTVVISQALHSYFAVSDSRHVTLQGLDQKPYVDAMDNWHSHRQSGPLTFREETDRLYLQLDPILHIEDPGWQRRITLSTSGSRSAVVWNPWIEKSQRLSQFADDAWQCMLCIETARVLDDVLFLPPGETHEMSVSFVTNPL</sequence>
<dbReference type="PIRSF" id="PIRSF016020">
    <property type="entry name" value="PHexose_mutarotase"/>
    <property type="match status" value="1"/>
</dbReference>
<dbReference type="InterPro" id="IPR014718">
    <property type="entry name" value="GH-type_carb-bd"/>
</dbReference>
<dbReference type="eggNOG" id="COG0676">
    <property type="taxonomic scope" value="Bacteria"/>
</dbReference>
<evidence type="ECO:0000256" key="4">
    <source>
        <dbReference type="PIRNR" id="PIRNR016020"/>
    </source>
</evidence>
<dbReference type="CDD" id="cd09020">
    <property type="entry name" value="D-hex-6-P-epi_like"/>
    <property type="match status" value="1"/>
</dbReference>
<dbReference type="OrthoDB" id="9790727at2"/>
<evidence type="ECO:0000256" key="2">
    <source>
        <dbReference type="ARBA" id="ARBA00005866"/>
    </source>
</evidence>
<keyword evidence="3 4" id="KW-0413">Isomerase</keyword>
<dbReference type="Gene3D" id="2.70.98.10">
    <property type="match status" value="1"/>
</dbReference>